<dbReference type="GO" id="GO:0003677">
    <property type="term" value="F:DNA binding"/>
    <property type="evidence" value="ECO:0007669"/>
    <property type="project" value="InterPro"/>
</dbReference>
<gene>
    <name evidence="3" type="ORF">PsYK624_127150</name>
</gene>
<name>A0A9P3GKC1_9APHY</name>
<dbReference type="OrthoDB" id="2799524at2759"/>
<dbReference type="GO" id="GO:0006355">
    <property type="term" value="P:regulation of DNA-templated transcription"/>
    <property type="evidence" value="ECO:0007669"/>
    <property type="project" value="InterPro"/>
</dbReference>
<dbReference type="InterPro" id="IPR036115">
    <property type="entry name" value="GCM_dom_sf"/>
</dbReference>
<feature type="region of interest" description="Disordered" evidence="1">
    <location>
        <begin position="630"/>
        <end position="654"/>
    </location>
</feature>
<dbReference type="Pfam" id="PF03615">
    <property type="entry name" value="GCM"/>
    <property type="match status" value="1"/>
</dbReference>
<comment type="caution">
    <text evidence="3">The sequence shown here is derived from an EMBL/GenBank/DDBJ whole genome shotgun (WGS) entry which is preliminary data.</text>
</comment>
<accession>A0A9P3GKC1</accession>
<dbReference type="CDD" id="cd15489">
    <property type="entry name" value="PHD_SF"/>
    <property type="match status" value="1"/>
</dbReference>
<evidence type="ECO:0000313" key="4">
    <source>
        <dbReference type="Proteomes" id="UP000703269"/>
    </source>
</evidence>
<keyword evidence="4" id="KW-1185">Reference proteome</keyword>
<evidence type="ECO:0000259" key="2">
    <source>
        <dbReference type="PROSITE" id="PS50807"/>
    </source>
</evidence>
<feature type="region of interest" description="Disordered" evidence="1">
    <location>
        <begin position="1519"/>
        <end position="1538"/>
    </location>
</feature>
<protein>
    <recommendedName>
        <fullName evidence="2">GCM domain-containing protein</fullName>
    </recommendedName>
</protein>
<dbReference type="SUPFAM" id="SSF90073">
    <property type="entry name" value="GCM domain"/>
    <property type="match status" value="1"/>
</dbReference>
<evidence type="ECO:0000313" key="3">
    <source>
        <dbReference type="EMBL" id="GJE96518.1"/>
    </source>
</evidence>
<proteinExistence type="predicted"/>
<organism evidence="3 4">
    <name type="scientific">Phanerochaete sordida</name>
    <dbReference type="NCBI Taxonomy" id="48140"/>
    <lineage>
        <taxon>Eukaryota</taxon>
        <taxon>Fungi</taxon>
        <taxon>Dikarya</taxon>
        <taxon>Basidiomycota</taxon>
        <taxon>Agaricomycotina</taxon>
        <taxon>Agaricomycetes</taxon>
        <taxon>Polyporales</taxon>
        <taxon>Phanerochaetaceae</taxon>
        <taxon>Phanerochaete</taxon>
    </lineage>
</organism>
<reference evidence="3 4" key="1">
    <citation type="submission" date="2021-08" db="EMBL/GenBank/DDBJ databases">
        <title>Draft Genome Sequence of Phanerochaete sordida strain YK-624.</title>
        <authorList>
            <person name="Mori T."/>
            <person name="Dohra H."/>
            <person name="Suzuki T."/>
            <person name="Kawagishi H."/>
            <person name="Hirai H."/>
        </authorList>
    </citation>
    <scope>NUCLEOTIDE SEQUENCE [LARGE SCALE GENOMIC DNA]</scope>
    <source>
        <strain evidence="3 4">YK-624</strain>
    </source>
</reference>
<feature type="region of interest" description="Disordered" evidence="1">
    <location>
        <begin position="1145"/>
        <end position="1182"/>
    </location>
</feature>
<dbReference type="EMBL" id="BPQB01000060">
    <property type="protein sequence ID" value="GJE96518.1"/>
    <property type="molecule type" value="Genomic_DNA"/>
</dbReference>
<feature type="region of interest" description="Disordered" evidence="1">
    <location>
        <begin position="1"/>
        <end position="20"/>
    </location>
</feature>
<feature type="region of interest" description="Disordered" evidence="1">
    <location>
        <begin position="75"/>
        <end position="95"/>
    </location>
</feature>
<dbReference type="Proteomes" id="UP000703269">
    <property type="component" value="Unassembled WGS sequence"/>
</dbReference>
<feature type="domain" description="GCM" evidence="2">
    <location>
        <begin position="87"/>
        <end position="241"/>
    </location>
</feature>
<evidence type="ECO:0000256" key="1">
    <source>
        <dbReference type="SAM" id="MobiDB-lite"/>
    </source>
</evidence>
<sequence length="1602" mass="179559">MQLMQQAGLDPDENLGHGNVVPTATTLAMRQEGAEGALETEIPSESTTAHDPARAIVVTVDIRAVINTTGADLMHTTATAPRPRCAQDDDPDRPRTVLLDASRDYPDGDVEWEVPDAPEHRVHDPMWRRNKWVWRNNGHTHYKGYKNAKKTVCCGVLMCRKCNTLVRPLTQTASRKEQLKMFCPNMHCLHADLIHIPCKAHSIRYEITRDGQTFLRWVHIGKHDHPRPPGGNLSKNEYNAVVAEVKRRPEATAHQYRAGSDIPGSRPLAEINPTLANPRRAQYVTAQVKDDQGIPRPSGRKSRNGAFSLFEAVEALEQEINASVVVDSSVTRPSFISIQTKFMRLALDEAIADWSRTLPGEALASRHGFVSDGDHTFFNKGTLLATCVFNVTLNAWVPVLYTWVLHLDTDHYLAHFRTLNKQIVEAAGDKFDPEMLSAVFDFSQAQLAAHKEAFAETMMARLPGSALLSEPAYKAQMEAFREQAGRFSKGCEVHFRSSVQRVKQDSALVPVEHVQLLDNFVHLALSSKTSAEEFDEAVSDLKTRFPHLQNWLKWWLRPQIAPLIFPARQTMDDSLAKKIPKTSNPIETQHSLLHHACGRDHDPLSGLKEINRYAETFRLQYEAIRDGHIQPSNRIQAARPKTQRNYGENDGKPPQTMLSLTAADSRLQALKSREAAEKTLARPGLSSRDLYTRDFGMRPFISYRFHEHSCYIDTAQELWFRAYVLWDPTFRETFLAIVVAKDSALFSLFWSYNQRLRRIANALEDVKVAEGGSVGAGVDVGVDVGADMGEAVGEAVGKGEETAQEAFPLEAKAIGKAVLRTLDATDDSIRHVLDSLRTSQRAATHAITQEWSLYKLGEDGQSTRWMTRAIMDNTNESTRAIFGLQHHALLRCKFGHLHVALRTDPVPFFSVGRRDIERARAAAEDELDGGVALDLGLFFTHLLPRQGKKTSIDSFAYGAGPKLTDLSLTAQCPHRPSCLEDADLCAVQTAWPQILHVWPEPGALSGDDETSNWDLLATSETFVISSRSTRRQNERRNAANGELTVVPEGVSYRLVGRQLLNKKASHFTAQLLIEGRTYLYDDLANQGVLVDIGGVDAILEPREDATFWVYHRETDSFVTEQDIAYLRSTPSDELFRRQDAPIVIRDTPASSNRDVPTSDAAPVRAPNGPTTSKAPERPEVSAIRKAADDDARFADLLRGFDKHPDQIEEQRAKRTIDCAVCHATGTGGSMLHTIQCSKCHLCSHWKCIKEQFGPDQRDHVNLAEWKCPGRCDGSVALWNDRLVGQFIFYHTVSHGKIYAARITARVENHAIIEWFEGNIYAKSQKPKERTRRVPIHRCAAAMAAQGEGYPGEQFGKLLWPIRFCDEALDSHEYANPSLRGQLEGAFHAILEILTGRRKHLLMQRFEMCVLGEGLASQNRIVRWYGLYKISILDGDESLFGPLLLDLTQRLERIPPSERIYGPRGSTGDLVSGPGKLLFRLVILREYLGRQPCDDDEIYRLVDRTVDWKAFEKISKAGTSSHVSKDVPMDDDSETEPWTEPSYRILRRLTSPEQALAARLGWQETTREVDDKASVHPLIPNAETVHVDKKAKYSLPESEPSAG</sequence>
<dbReference type="InterPro" id="IPR003902">
    <property type="entry name" value="Tscrpt_reg_GCM"/>
</dbReference>
<dbReference type="PROSITE" id="PS50807">
    <property type="entry name" value="GCM"/>
    <property type="match status" value="1"/>
</dbReference>